<keyword evidence="3" id="KW-0804">Transcription</keyword>
<keyword evidence="6" id="KW-1185">Reference proteome</keyword>
<dbReference type="Pfam" id="PF00356">
    <property type="entry name" value="LacI"/>
    <property type="match status" value="1"/>
</dbReference>
<sequence>MSSTTIKDIARALDLSVSTVSRALSGQGRIPDVTRARVQDAARKLGYTPNRAAQVLVGKRNSGFAGLVLTDPGYGREDSYLGDYISGLGHGLAEAGVDLFLAAIPEGQSELSVIRNIVATRRADGLILGRTSEVDPRVDYLLAEGFPFVTHGRVATEVARHDWIDTDGFTAFGQAFDLLYGLGHRRFALLTIEEPMTFRLHRTEGLVQAMERRGDPHVSLRIVTSPRYDAARRAQVIRDLLQSDDRPTAVLAMFDGLALAVLREAEGLSLSVPGDLSVIGFDNIASAAMARPGLTTFDSDTHAAARESAQMLVARIRDPQAPPMKRLVRPRLVLRASHGAAPAR</sequence>
<accession>A0A316GC49</accession>
<dbReference type="RefSeq" id="WP_109670295.1">
    <property type="nucleotide sequence ID" value="NZ_QGGW01000010.1"/>
</dbReference>
<dbReference type="OrthoDB" id="234496at2"/>
<dbReference type="EMBL" id="QGGW01000010">
    <property type="protein sequence ID" value="PWK58173.1"/>
    <property type="molecule type" value="Genomic_DNA"/>
</dbReference>
<dbReference type="Proteomes" id="UP000245708">
    <property type="component" value="Unassembled WGS sequence"/>
</dbReference>
<reference evidence="5 6" key="1">
    <citation type="submission" date="2018-05" db="EMBL/GenBank/DDBJ databases">
        <title>Genomic Encyclopedia of Type Strains, Phase IV (KMG-IV): sequencing the most valuable type-strain genomes for metagenomic binning, comparative biology and taxonomic classification.</title>
        <authorList>
            <person name="Goeker M."/>
        </authorList>
    </citation>
    <scope>NUCLEOTIDE SEQUENCE [LARGE SCALE GENOMIC DNA]</scope>
    <source>
        <strain evidence="5 6">DSM 16097</strain>
    </source>
</reference>
<dbReference type="InterPro" id="IPR046335">
    <property type="entry name" value="LacI/GalR-like_sensor"/>
</dbReference>
<keyword evidence="1" id="KW-0805">Transcription regulation</keyword>
<dbReference type="PANTHER" id="PTHR30146:SF109">
    <property type="entry name" value="HTH-TYPE TRANSCRIPTIONAL REGULATOR GALS"/>
    <property type="match status" value="1"/>
</dbReference>
<proteinExistence type="predicted"/>
<dbReference type="Gene3D" id="3.40.50.2300">
    <property type="match status" value="2"/>
</dbReference>
<dbReference type="PANTHER" id="PTHR30146">
    <property type="entry name" value="LACI-RELATED TRANSCRIPTIONAL REPRESSOR"/>
    <property type="match status" value="1"/>
</dbReference>
<name>A0A316GC49_9RHOB</name>
<dbReference type="GO" id="GO:0000976">
    <property type="term" value="F:transcription cis-regulatory region binding"/>
    <property type="evidence" value="ECO:0007669"/>
    <property type="project" value="TreeGrafter"/>
</dbReference>
<evidence type="ECO:0000259" key="4">
    <source>
        <dbReference type="PROSITE" id="PS50932"/>
    </source>
</evidence>
<protein>
    <submittedName>
        <fullName evidence="5">LacI family transcriptional regulator</fullName>
    </submittedName>
</protein>
<evidence type="ECO:0000256" key="1">
    <source>
        <dbReference type="ARBA" id="ARBA00023015"/>
    </source>
</evidence>
<organism evidence="5 6">
    <name type="scientific">Roseicyclus mahoneyensis</name>
    <dbReference type="NCBI Taxonomy" id="164332"/>
    <lineage>
        <taxon>Bacteria</taxon>
        <taxon>Pseudomonadati</taxon>
        <taxon>Pseudomonadota</taxon>
        <taxon>Alphaproteobacteria</taxon>
        <taxon>Rhodobacterales</taxon>
        <taxon>Roseobacteraceae</taxon>
        <taxon>Roseicyclus</taxon>
    </lineage>
</organism>
<dbReference type="GO" id="GO:0003700">
    <property type="term" value="F:DNA-binding transcription factor activity"/>
    <property type="evidence" value="ECO:0007669"/>
    <property type="project" value="TreeGrafter"/>
</dbReference>
<feature type="domain" description="HTH lacI-type" evidence="4">
    <location>
        <begin position="4"/>
        <end position="58"/>
    </location>
</feature>
<dbReference type="InterPro" id="IPR000843">
    <property type="entry name" value="HTH_LacI"/>
</dbReference>
<dbReference type="InterPro" id="IPR010982">
    <property type="entry name" value="Lambda_DNA-bd_dom_sf"/>
</dbReference>
<dbReference type="InterPro" id="IPR028082">
    <property type="entry name" value="Peripla_BP_I"/>
</dbReference>
<dbReference type="SMART" id="SM00354">
    <property type="entry name" value="HTH_LACI"/>
    <property type="match status" value="1"/>
</dbReference>
<dbReference type="CDD" id="cd01392">
    <property type="entry name" value="HTH_LacI"/>
    <property type="match status" value="1"/>
</dbReference>
<keyword evidence="2" id="KW-0238">DNA-binding</keyword>
<dbReference type="Gene3D" id="1.10.260.40">
    <property type="entry name" value="lambda repressor-like DNA-binding domains"/>
    <property type="match status" value="1"/>
</dbReference>
<dbReference type="PROSITE" id="PS50932">
    <property type="entry name" value="HTH_LACI_2"/>
    <property type="match status" value="1"/>
</dbReference>
<evidence type="ECO:0000256" key="3">
    <source>
        <dbReference type="ARBA" id="ARBA00023163"/>
    </source>
</evidence>
<evidence type="ECO:0000256" key="2">
    <source>
        <dbReference type="ARBA" id="ARBA00023125"/>
    </source>
</evidence>
<dbReference type="AlphaFoldDB" id="A0A316GC49"/>
<gene>
    <name evidence="5" type="ORF">C7455_110114</name>
</gene>
<comment type="caution">
    <text evidence="5">The sequence shown here is derived from an EMBL/GenBank/DDBJ whole genome shotgun (WGS) entry which is preliminary data.</text>
</comment>
<dbReference type="SUPFAM" id="SSF47413">
    <property type="entry name" value="lambda repressor-like DNA-binding domains"/>
    <property type="match status" value="1"/>
</dbReference>
<dbReference type="SUPFAM" id="SSF53822">
    <property type="entry name" value="Periplasmic binding protein-like I"/>
    <property type="match status" value="1"/>
</dbReference>
<dbReference type="Pfam" id="PF13377">
    <property type="entry name" value="Peripla_BP_3"/>
    <property type="match status" value="1"/>
</dbReference>
<evidence type="ECO:0000313" key="6">
    <source>
        <dbReference type="Proteomes" id="UP000245708"/>
    </source>
</evidence>
<evidence type="ECO:0000313" key="5">
    <source>
        <dbReference type="EMBL" id="PWK58173.1"/>
    </source>
</evidence>